<reference evidence="4" key="1">
    <citation type="submission" date="2021-02" db="EMBL/GenBank/DDBJ databases">
        <authorList>
            <person name="Nowell W R."/>
        </authorList>
    </citation>
    <scope>NUCLEOTIDE SEQUENCE</scope>
</reference>
<dbReference type="Proteomes" id="UP000663851">
    <property type="component" value="Unassembled WGS sequence"/>
</dbReference>
<evidence type="ECO:0000313" key="5">
    <source>
        <dbReference type="EMBL" id="CAF3221743.1"/>
    </source>
</evidence>
<dbReference type="Proteomes" id="UP000663825">
    <property type="component" value="Unassembled WGS sequence"/>
</dbReference>
<evidence type="ECO:0000256" key="3">
    <source>
        <dbReference type="SAM" id="SignalP"/>
    </source>
</evidence>
<proteinExistence type="predicted"/>
<feature type="signal peptide" evidence="3">
    <location>
        <begin position="1"/>
        <end position="18"/>
    </location>
</feature>
<gene>
    <name evidence="6" type="ORF">HFQ381_LOCUS8117</name>
    <name evidence="4" type="ORF">LUA448_LOCUS1941</name>
    <name evidence="5" type="ORF">TIS948_LOCUS13658</name>
</gene>
<evidence type="ECO:0000256" key="1">
    <source>
        <dbReference type="SAM" id="MobiDB-lite"/>
    </source>
</evidence>
<feature type="chain" id="PRO_5044132250" evidence="3">
    <location>
        <begin position="19"/>
        <end position="254"/>
    </location>
</feature>
<protein>
    <submittedName>
        <fullName evidence="4">Uncharacterized protein</fullName>
    </submittedName>
</protein>
<dbReference type="AlphaFoldDB" id="A0A817QCT3"/>
<dbReference type="OrthoDB" id="10004836at2759"/>
<keyword evidence="2" id="KW-0472">Membrane</keyword>
<feature type="region of interest" description="Disordered" evidence="1">
    <location>
        <begin position="233"/>
        <end position="254"/>
    </location>
</feature>
<evidence type="ECO:0000313" key="4">
    <source>
        <dbReference type="EMBL" id="CAF3196522.1"/>
    </source>
</evidence>
<organism evidence="4 7">
    <name type="scientific">Rotaria socialis</name>
    <dbReference type="NCBI Taxonomy" id="392032"/>
    <lineage>
        <taxon>Eukaryota</taxon>
        <taxon>Metazoa</taxon>
        <taxon>Spiralia</taxon>
        <taxon>Gnathifera</taxon>
        <taxon>Rotifera</taxon>
        <taxon>Eurotatoria</taxon>
        <taxon>Bdelloidea</taxon>
        <taxon>Philodinida</taxon>
        <taxon>Philodinidae</taxon>
        <taxon>Rotaria</taxon>
    </lineage>
</organism>
<feature type="compositionally biased region" description="Polar residues" evidence="1">
    <location>
        <begin position="239"/>
        <end position="248"/>
    </location>
</feature>
<evidence type="ECO:0000313" key="6">
    <source>
        <dbReference type="EMBL" id="CAF4212140.1"/>
    </source>
</evidence>
<keyword evidence="3" id="KW-0732">Signal</keyword>
<keyword evidence="2" id="KW-1133">Transmembrane helix</keyword>
<name>A0A817QCT3_9BILA</name>
<dbReference type="EMBL" id="CAJOBO010000400">
    <property type="protein sequence ID" value="CAF4212140.1"/>
    <property type="molecule type" value="Genomic_DNA"/>
</dbReference>
<accession>A0A817QCT3</accession>
<keyword evidence="2" id="KW-0812">Transmembrane</keyword>
<comment type="caution">
    <text evidence="4">The sequence shown here is derived from an EMBL/GenBank/DDBJ whole genome shotgun (WGS) entry which is preliminary data.</text>
</comment>
<sequence>MNLLFSLCLLSVPIGIFANNTETEVLSPFYLRARIHDSRTANLQFEIAQNNNQRECQTYEFTIRHNSKNSHSMPQQNLTFWRNSLELRQLTAGKYNVCVIICSEYLKSNNSYDEILKKNESLEPITACVTIHVYRSHFLFLTLYILVFIILVFSQITFTLRKRKFQARIKHGLTEFEHILHKWHAAQEHMTSTVRRHSSSTFHDLLIQPASSIEHSIASLLHLTAEEHQLPHPTVVPFENSNDLQEQPKTFETE</sequence>
<evidence type="ECO:0000313" key="7">
    <source>
        <dbReference type="Proteomes" id="UP000663833"/>
    </source>
</evidence>
<dbReference type="EMBL" id="CAJNYD010000052">
    <property type="protein sequence ID" value="CAF3196522.1"/>
    <property type="molecule type" value="Genomic_DNA"/>
</dbReference>
<dbReference type="EMBL" id="CAJNXB010002192">
    <property type="protein sequence ID" value="CAF3221743.1"/>
    <property type="molecule type" value="Genomic_DNA"/>
</dbReference>
<evidence type="ECO:0000256" key="2">
    <source>
        <dbReference type="SAM" id="Phobius"/>
    </source>
</evidence>
<feature type="transmembrane region" description="Helical" evidence="2">
    <location>
        <begin position="138"/>
        <end position="160"/>
    </location>
</feature>
<dbReference type="Proteomes" id="UP000663833">
    <property type="component" value="Unassembled WGS sequence"/>
</dbReference>